<name>A0A133KV21_HEYCO</name>
<keyword evidence="1" id="KW-1133">Transmembrane helix</keyword>
<accession>A0A133KV21</accession>
<dbReference type="EMBL" id="LRPN01000037">
    <property type="protein sequence ID" value="KWZ83464.1"/>
    <property type="molecule type" value="Genomic_DNA"/>
</dbReference>
<dbReference type="AlphaFoldDB" id="A0A133KV21"/>
<dbReference type="Proteomes" id="UP000070376">
    <property type="component" value="Unassembled WGS sequence"/>
</dbReference>
<sequence length="53" mass="6368">MLGYEMITLLPAPWGYFHYGWWNFTISALVNPFLLLSVVGFYKWIVWLENKKL</sequence>
<protein>
    <submittedName>
        <fullName evidence="2">Uncharacterized protein</fullName>
    </submittedName>
</protein>
<keyword evidence="1" id="KW-0472">Membrane</keyword>
<evidence type="ECO:0000313" key="3">
    <source>
        <dbReference type="Proteomes" id="UP000070376"/>
    </source>
</evidence>
<organism evidence="2 3">
    <name type="scientific">Heyndrickxia coagulans</name>
    <name type="common">Weizmannia coagulans</name>
    <dbReference type="NCBI Taxonomy" id="1398"/>
    <lineage>
        <taxon>Bacteria</taxon>
        <taxon>Bacillati</taxon>
        <taxon>Bacillota</taxon>
        <taxon>Bacilli</taxon>
        <taxon>Bacillales</taxon>
        <taxon>Bacillaceae</taxon>
        <taxon>Heyndrickxia</taxon>
    </lineage>
</organism>
<feature type="transmembrane region" description="Helical" evidence="1">
    <location>
        <begin position="20"/>
        <end position="42"/>
    </location>
</feature>
<evidence type="ECO:0000313" key="2">
    <source>
        <dbReference type="EMBL" id="KWZ83464.1"/>
    </source>
</evidence>
<dbReference type="PATRIC" id="fig|1398.22.peg.1257"/>
<comment type="caution">
    <text evidence="2">The sequence shown here is derived from an EMBL/GenBank/DDBJ whole genome shotgun (WGS) entry which is preliminary data.</text>
</comment>
<keyword evidence="1" id="KW-0812">Transmembrane</keyword>
<reference evidence="3" key="1">
    <citation type="submission" date="2016-01" db="EMBL/GenBank/DDBJ databases">
        <authorList>
            <person name="Mitreva M."/>
            <person name="Pepin K.H."/>
            <person name="Mihindukulasuriya K.A."/>
            <person name="Fulton R."/>
            <person name="Fronick C."/>
            <person name="O'Laughlin M."/>
            <person name="Miner T."/>
            <person name="Herter B."/>
            <person name="Rosa B.A."/>
            <person name="Cordes M."/>
            <person name="Tomlinson C."/>
            <person name="Wollam A."/>
            <person name="Palsikar V.B."/>
            <person name="Mardis E.R."/>
            <person name="Wilson R.K."/>
        </authorList>
    </citation>
    <scope>NUCLEOTIDE SEQUENCE [LARGE SCALE GENOMIC DNA]</scope>
    <source>
        <strain evidence="3">GED7749B</strain>
    </source>
</reference>
<gene>
    <name evidence="2" type="ORF">HMPREF3213_01240</name>
</gene>
<evidence type="ECO:0000256" key="1">
    <source>
        <dbReference type="SAM" id="Phobius"/>
    </source>
</evidence>
<proteinExistence type="predicted"/>